<protein>
    <recommendedName>
        <fullName evidence="3">Prepilin-type N-terminal cleavage/methylation domain-containing protein</fullName>
    </recommendedName>
</protein>
<dbReference type="EMBL" id="DSZZ01000006">
    <property type="protein sequence ID" value="HGU51921.1"/>
    <property type="molecule type" value="Genomic_DNA"/>
</dbReference>
<dbReference type="AlphaFoldDB" id="A0A7V4KB14"/>
<evidence type="ECO:0008006" key="3">
    <source>
        <dbReference type="Google" id="ProtNLM"/>
    </source>
</evidence>
<gene>
    <name evidence="2" type="ORF">ENT78_00075</name>
</gene>
<feature type="transmembrane region" description="Helical" evidence="1">
    <location>
        <begin position="6"/>
        <end position="26"/>
    </location>
</feature>
<reference evidence="2" key="1">
    <citation type="journal article" date="2020" name="mSystems">
        <title>Genome- and Community-Level Interaction Insights into Carbon Utilization and Element Cycling Functions of Hydrothermarchaeota in Hydrothermal Sediment.</title>
        <authorList>
            <person name="Zhou Z."/>
            <person name="Liu Y."/>
            <person name="Xu W."/>
            <person name="Pan J."/>
            <person name="Luo Z.H."/>
            <person name="Li M."/>
        </authorList>
    </citation>
    <scope>NUCLEOTIDE SEQUENCE [LARGE SCALE GENOMIC DNA]</scope>
    <source>
        <strain evidence="2">SpSt-61</strain>
    </source>
</reference>
<organism evidence="2">
    <name type="scientific">Fervidobacterium pennivorans</name>
    <dbReference type="NCBI Taxonomy" id="93466"/>
    <lineage>
        <taxon>Bacteria</taxon>
        <taxon>Thermotogati</taxon>
        <taxon>Thermotogota</taxon>
        <taxon>Thermotogae</taxon>
        <taxon>Thermotogales</taxon>
        <taxon>Fervidobacteriaceae</taxon>
        <taxon>Fervidobacterium</taxon>
    </lineage>
</organism>
<evidence type="ECO:0000256" key="1">
    <source>
        <dbReference type="SAM" id="Phobius"/>
    </source>
</evidence>
<keyword evidence="1" id="KW-0812">Transmembrane</keyword>
<sequence>MRKGSLLVEALIALVIIMFSVGIAMVSSYNLLKKSYENQALVELADVLLNECEKMLTMNVLQIASGTRKVIYHGKEFSVNVTKTIANYSSKFTMSPDGEPVTLNFSGLSNIVVVVVRVTDSKGRYVETKVVPKQ</sequence>
<evidence type="ECO:0000313" key="2">
    <source>
        <dbReference type="EMBL" id="HGU51921.1"/>
    </source>
</evidence>
<comment type="caution">
    <text evidence="2">The sequence shown here is derived from an EMBL/GenBank/DDBJ whole genome shotgun (WGS) entry which is preliminary data.</text>
</comment>
<keyword evidence="1" id="KW-0472">Membrane</keyword>
<proteinExistence type="predicted"/>
<keyword evidence="1" id="KW-1133">Transmembrane helix</keyword>
<accession>A0A7V4KB14</accession>
<name>A0A7V4KB14_FERPE</name>